<name>A0A382AAE1_9ZZZZ</name>
<evidence type="ECO:0000256" key="2">
    <source>
        <dbReference type="ARBA" id="ARBA00004371"/>
    </source>
</evidence>
<evidence type="ECO:0000256" key="9">
    <source>
        <dbReference type="ARBA" id="ARBA00022723"/>
    </source>
</evidence>
<keyword evidence="15" id="KW-0482">Metalloprotease</keyword>
<dbReference type="Pfam" id="PF04389">
    <property type="entry name" value="Peptidase_M28"/>
    <property type="match status" value="1"/>
</dbReference>
<dbReference type="GO" id="GO:0005794">
    <property type="term" value="C:Golgi apparatus"/>
    <property type="evidence" value="ECO:0007669"/>
    <property type="project" value="UniProtKB-SubCell"/>
</dbReference>
<evidence type="ECO:0000256" key="8">
    <source>
        <dbReference type="ARBA" id="ARBA00022670"/>
    </source>
</evidence>
<dbReference type="GO" id="GO:0004180">
    <property type="term" value="F:carboxypeptidase activity"/>
    <property type="evidence" value="ECO:0007669"/>
    <property type="project" value="UniProtKB-KW"/>
</dbReference>
<evidence type="ECO:0000256" key="4">
    <source>
        <dbReference type="ARBA" id="ARBA00004613"/>
    </source>
</evidence>
<evidence type="ECO:0000256" key="10">
    <source>
        <dbReference type="ARBA" id="ARBA00022729"/>
    </source>
</evidence>
<keyword evidence="11" id="KW-0378">Hydrolase</keyword>
<keyword evidence="16" id="KW-0865">Zymogen</keyword>
<dbReference type="CDD" id="cd03883">
    <property type="entry name" value="M28_Pgcp_like"/>
    <property type="match status" value="1"/>
</dbReference>
<evidence type="ECO:0000256" key="18">
    <source>
        <dbReference type="ARBA" id="ARBA00023228"/>
    </source>
</evidence>
<keyword evidence="14" id="KW-0333">Golgi apparatus</keyword>
<dbReference type="FunFam" id="3.50.30.30:FF:000009">
    <property type="entry name" value="Carboxypeptidase Q"/>
    <property type="match status" value="1"/>
</dbReference>
<organism evidence="22">
    <name type="scientific">marine metagenome</name>
    <dbReference type="NCBI Taxonomy" id="408172"/>
    <lineage>
        <taxon>unclassified sequences</taxon>
        <taxon>metagenomes</taxon>
        <taxon>ecological metagenomes</taxon>
    </lineage>
</organism>
<dbReference type="GO" id="GO:0070573">
    <property type="term" value="F:metallodipeptidase activity"/>
    <property type="evidence" value="ECO:0007669"/>
    <property type="project" value="InterPro"/>
</dbReference>
<dbReference type="PANTHER" id="PTHR12053:SF3">
    <property type="entry name" value="CARBOXYPEPTIDASE Q"/>
    <property type="match status" value="1"/>
</dbReference>
<comment type="subunit">
    <text evidence="19">Homodimer. The monomeric form is inactive while the homodimer is active.</text>
</comment>
<evidence type="ECO:0000256" key="7">
    <source>
        <dbReference type="ARBA" id="ARBA00022645"/>
    </source>
</evidence>
<dbReference type="GO" id="GO:0046872">
    <property type="term" value="F:metal ion binding"/>
    <property type="evidence" value="ECO:0007669"/>
    <property type="project" value="UniProtKB-KW"/>
</dbReference>
<dbReference type="GO" id="GO:0006508">
    <property type="term" value="P:proteolysis"/>
    <property type="evidence" value="ECO:0007669"/>
    <property type="project" value="UniProtKB-KW"/>
</dbReference>
<dbReference type="Gene3D" id="3.40.630.10">
    <property type="entry name" value="Zn peptidases"/>
    <property type="match status" value="1"/>
</dbReference>
<keyword evidence="8" id="KW-0645">Protease</keyword>
<feature type="domain" description="Peptidase M28" evidence="21">
    <location>
        <begin position="253"/>
        <end position="439"/>
    </location>
</feature>
<keyword evidence="10" id="KW-0732">Signal</keyword>
<evidence type="ECO:0000256" key="6">
    <source>
        <dbReference type="ARBA" id="ARBA00022525"/>
    </source>
</evidence>
<dbReference type="InterPro" id="IPR039866">
    <property type="entry name" value="CPQ"/>
</dbReference>
<evidence type="ECO:0000256" key="20">
    <source>
        <dbReference type="ARBA" id="ARBA00033328"/>
    </source>
</evidence>
<dbReference type="InterPro" id="IPR007484">
    <property type="entry name" value="Peptidase_M28"/>
</dbReference>
<dbReference type="Gene3D" id="3.50.30.30">
    <property type="match status" value="1"/>
</dbReference>
<evidence type="ECO:0000256" key="5">
    <source>
        <dbReference type="ARBA" id="ARBA00014116"/>
    </source>
</evidence>
<sequence length="454" mass="49051">MNLKRLLLCLPFGLAAAGAFAAGSTPADYQSEAQRLTQAATNSLFGFTRLATMCDTFGPRFTGSKNLESAIDWCLAEMKHDGFQNVRGEEVIVPRWVRGNESVELLSPRRRTLPMLGLGGSVGTPPGGITADVLVVTGFDDLKNRVAEAKGRIVLFNVPFTEYRETVIVRTQGAIHAARAGALASLIRSVGPFSMQTPHTGGMSYGDGVKKIPHAALSLEDANMLSRMAARGEPIRVRLKMEARTLSDGISRNVIAEIPGTKRPEEIVIVSGHIDSWDVGQGAMDDGGGCLAAWEAARLMLKLGLRPRRTVRVVLWTNEENGIRGAIQYAKRHEAALAKHTLAIESDAGVFRPTGFGFLGSGRGMEIIRGVGKLLEPIGAGNIAKGCRGADVLKLVRGGVPVMHLEVDREKYFWFHHTDADTIDKLDPAEFNRCVAAMAVMAYVIADLPETLPR</sequence>
<evidence type="ECO:0000256" key="14">
    <source>
        <dbReference type="ARBA" id="ARBA00023034"/>
    </source>
</evidence>
<evidence type="ECO:0000256" key="17">
    <source>
        <dbReference type="ARBA" id="ARBA00023180"/>
    </source>
</evidence>
<evidence type="ECO:0000256" key="16">
    <source>
        <dbReference type="ARBA" id="ARBA00023145"/>
    </source>
</evidence>
<accession>A0A382AAE1</accession>
<reference evidence="22" key="1">
    <citation type="submission" date="2018-05" db="EMBL/GenBank/DDBJ databases">
        <authorList>
            <person name="Lanie J.A."/>
            <person name="Ng W.-L."/>
            <person name="Kazmierczak K.M."/>
            <person name="Andrzejewski T.M."/>
            <person name="Davidsen T.M."/>
            <person name="Wayne K.J."/>
            <person name="Tettelin H."/>
            <person name="Glass J.I."/>
            <person name="Rusch D."/>
            <person name="Podicherti R."/>
            <person name="Tsui H.-C.T."/>
            <person name="Winkler M.E."/>
        </authorList>
    </citation>
    <scope>NUCLEOTIDE SEQUENCE</scope>
</reference>
<dbReference type="GO" id="GO:0005615">
    <property type="term" value="C:extracellular space"/>
    <property type="evidence" value="ECO:0007669"/>
    <property type="project" value="TreeGrafter"/>
</dbReference>
<keyword evidence="9" id="KW-0479">Metal-binding</keyword>
<evidence type="ECO:0000313" key="22">
    <source>
        <dbReference type="EMBL" id="SVA98518.1"/>
    </source>
</evidence>
<keyword evidence="13" id="KW-0862">Zinc</keyword>
<evidence type="ECO:0000256" key="19">
    <source>
        <dbReference type="ARBA" id="ARBA00025833"/>
    </source>
</evidence>
<comment type="subcellular location">
    <subcellularLocation>
        <location evidence="1">Endoplasmic reticulum</location>
    </subcellularLocation>
    <subcellularLocation>
        <location evidence="3">Golgi apparatus</location>
    </subcellularLocation>
    <subcellularLocation>
        <location evidence="2">Lysosome</location>
    </subcellularLocation>
    <subcellularLocation>
        <location evidence="4">Secreted</location>
    </subcellularLocation>
</comment>
<dbReference type="PANTHER" id="PTHR12053">
    <property type="entry name" value="PROTEASE FAMILY M28 PLASMA GLUTAMATE CARBOXYPEPTIDASE-RELATED"/>
    <property type="match status" value="1"/>
</dbReference>
<evidence type="ECO:0000256" key="13">
    <source>
        <dbReference type="ARBA" id="ARBA00022833"/>
    </source>
</evidence>
<evidence type="ECO:0000256" key="15">
    <source>
        <dbReference type="ARBA" id="ARBA00023049"/>
    </source>
</evidence>
<evidence type="ECO:0000259" key="21">
    <source>
        <dbReference type="Pfam" id="PF04389"/>
    </source>
</evidence>
<evidence type="ECO:0000256" key="1">
    <source>
        <dbReference type="ARBA" id="ARBA00004240"/>
    </source>
</evidence>
<dbReference type="GO" id="GO:0005764">
    <property type="term" value="C:lysosome"/>
    <property type="evidence" value="ECO:0007669"/>
    <property type="project" value="UniProtKB-SubCell"/>
</dbReference>
<dbReference type="GO" id="GO:0043171">
    <property type="term" value="P:peptide catabolic process"/>
    <property type="evidence" value="ECO:0007669"/>
    <property type="project" value="TreeGrafter"/>
</dbReference>
<keyword evidence="18" id="KW-0458">Lysosome</keyword>
<keyword evidence="17" id="KW-0325">Glycoprotein</keyword>
<keyword evidence="6" id="KW-0964">Secreted</keyword>
<dbReference type="AlphaFoldDB" id="A0A382AAE1"/>
<keyword evidence="7" id="KW-0121">Carboxypeptidase</keyword>
<evidence type="ECO:0000256" key="11">
    <source>
        <dbReference type="ARBA" id="ARBA00022801"/>
    </source>
</evidence>
<dbReference type="EMBL" id="UINC01024588">
    <property type="protein sequence ID" value="SVA98518.1"/>
    <property type="molecule type" value="Genomic_DNA"/>
</dbReference>
<dbReference type="GO" id="GO:0005783">
    <property type="term" value="C:endoplasmic reticulum"/>
    <property type="evidence" value="ECO:0007669"/>
    <property type="project" value="UniProtKB-SubCell"/>
</dbReference>
<keyword evidence="12" id="KW-0256">Endoplasmic reticulum</keyword>
<proteinExistence type="predicted"/>
<protein>
    <recommendedName>
        <fullName evidence="5">Carboxypeptidase Q</fullName>
    </recommendedName>
    <alternativeName>
        <fullName evidence="20">Plasma glutamate carboxypeptidase</fullName>
    </alternativeName>
</protein>
<evidence type="ECO:0000256" key="3">
    <source>
        <dbReference type="ARBA" id="ARBA00004555"/>
    </source>
</evidence>
<dbReference type="SUPFAM" id="SSF53187">
    <property type="entry name" value="Zn-dependent exopeptidases"/>
    <property type="match status" value="1"/>
</dbReference>
<evidence type="ECO:0000256" key="12">
    <source>
        <dbReference type="ARBA" id="ARBA00022824"/>
    </source>
</evidence>
<gene>
    <name evidence="22" type="ORF">METZ01_LOCUS151372</name>
</gene>